<dbReference type="GO" id="GO:0003676">
    <property type="term" value="F:nucleic acid binding"/>
    <property type="evidence" value="ECO:0007669"/>
    <property type="project" value="InterPro"/>
</dbReference>
<dbReference type="InterPro" id="IPR011545">
    <property type="entry name" value="DEAD/DEAH_box_helicase_dom"/>
</dbReference>
<dbReference type="InterPro" id="IPR027417">
    <property type="entry name" value="P-loop_NTPase"/>
</dbReference>
<dbReference type="Proteomes" id="UP000247973">
    <property type="component" value="Unassembled WGS sequence"/>
</dbReference>
<organism evidence="2 3">
    <name type="scientific">Dysgonomonas alginatilytica</name>
    <dbReference type="NCBI Taxonomy" id="1605892"/>
    <lineage>
        <taxon>Bacteria</taxon>
        <taxon>Pseudomonadati</taxon>
        <taxon>Bacteroidota</taxon>
        <taxon>Bacteroidia</taxon>
        <taxon>Bacteroidales</taxon>
        <taxon>Dysgonomonadaceae</taxon>
        <taxon>Dysgonomonas</taxon>
    </lineage>
</organism>
<dbReference type="Pfam" id="PF00270">
    <property type="entry name" value="DEAD"/>
    <property type="match status" value="1"/>
</dbReference>
<dbReference type="Gene3D" id="3.40.50.300">
    <property type="entry name" value="P-loop containing nucleotide triphosphate hydrolases"/>
    <property type="match status" value="1"/>
</dbReference>
<reference evidence="2 3" key="1">
    <citation type="submission" date="2018-03" db="EMBL/GenBank/DDBJ databases">
        <title>Genomic Encyclopedia of Archaeal and Bacterial Type Strains, Phase II (KMG-II): from individual species to whole genera.</title>
        <authorList>
            <person name="Goeker M."/>
        </authorList>
    </citation>
    <scope>NUCLEOTIDE SEQUENCE [LARGE SCALE GENOMIC DNA]</scope>
    <source>
        <strain evidence="2 3">DSM 100214</strain>
    </source>
</reference>
<dbReference type="AlphaFoldDB" id="A0A2V3PRX8"/>
<protein>
    <recommendedName>
        <fullName evidence="1">DEAD/DEAH-box helicase domain-containing protein</fullName>
    </recommendedName>
</protein>
<evidence type="ECO:0000313" key="2">
    <source>
        <dbReference type="EMBL" id="PXV67345.1"/>
    </source>
</evidence>
<feature type="domain" description="DEAD/DEAH-box helicase" evidence="1">
    <location>
        <begin position="115"/>
        <end position="238"/>
    </location>
</feature>
<comment type="caution">
    <text evidence="2">The sequence shown here is derived from an EMBL/GenBank/DDBJ whole genome shotgun (WGS) entry which is preliminary data.</text>
</comment>
<sequence length="714" mass="83254">MGIIEEVPLFPQEKIKEEKALKDWSDIIFEVSVPLFGDIDDGRSTIREATIKTGKYYIDAAKAVPRIEVKSTNKEAVIYLKSNEKRLSEILDCIPYGLINKQLTGIGATYLEMHSSRNSIIVTPTRTLAYNKSLKEPDKYLYVGTKLNGKTTSDKEIQDYLDRNIKPKKILVVADSLYKVIRTITNTGIDIYREYFLMVDEIDTLQSDNHFRPQLSNVVDYYFKFRQDNRALVSATIKGFSHPKLIEEPYITITCQSPLRRKINLLHTNNINQLLSDEIKRITKKYPNGKILIAYNSVQNALKTINLLLPELPRENFGILCSDASTDEVGNYKSVIENDRLTHKINFMTCAFFAGIDIEDKCHLIAVSNVSKGYSLLSINKMTQIYGRCRNGIISDTIIYNSNKKSFRYINNYKDKLKYKAQKVIDLLESADKLKEGDNDLTDLFSRIEKVIIEKADERFFFDTPIKLIRKNIDKKREISYFNIDALYEQMEVYSSLYSTKDALKEQLIKANHEVIFNEISFDVEELQTNEYDSRDIILNKVQLCKDKVLEMKRNNTLTDDLLNYEIRHTKRKEADYYKRIKAHYQYIDINYLADKLYDISLENKKSYRGVKNALSFWILDDNHSFKMQISEAFKDHSKKYSSQEIAEILKPIIKYHFFKTLNQSRLVGLFKIFFDWTYTQGKYLIKGTNPLAVPEPIKKISAKEEILYNYFEI</sequence>
<dbReference type="RefSeq" id="WP_110309510.1">
    <property type="nucleotide sequence ID" value="NZ_QICL01000003.1"/>
</dbReference>
<name>A0A2V3PRX8_9BACT</name>
<dbReference type="GO" id="GO:0005524">
    <property type="term" value="F:ATP binding"/>
    <property type="evidence" value="ECO:0007669"/>
    <property type="project" value="InterPro"/>
</dbReference>
<accession>A0A2V3PRX8</accession>
<dbReference type="OrthoDB" id="1000127at2"/>
<dbReference type="SUPFAM" id="SSF52540">
    <property type="entry name" value="P-loop containing nucleoside triphosphate hydrolases"/>
    <property type="match status" value="1"/>
</dbReference>
<keyword evidence="3" id="KW-1185">Reference proteome</keyword>
<evidence type="ECO:0000313" key="3">
    <source>
        <dbReference type="Proteomes" id="UP000247973"/>
    </source>
</evidence>
<evidence type="ECO:0000259" key="1">
    <source>
        <dbReference type="Pfam" id="PF00270"/>
    </source>
</evidence>
<gene>
    <name evidence="2" type="ORF">CLV62_10318</name>
</gene>
<dbReference type="EMBL" id="QICL01000003">
    <property type="protein sequence ID" value="PXV67345.1"/>
    <property type="molecule type" value="Genomic_DNA"/>
</dbReference>
<proteinExistence type="predicted"/>